<feature type="compositionally biased region" description="Low complexity" evidence="1">
    <location>
        <begin position="114"/>
        <end position="128"/>
    </location>
</feature>
<keyword evidence="2" id="KW-0732">Signal</keyword>
<dbReference type="OrthoDB" id="3531106at2"/>
<feature type="region of interest" description="Disordered" evidence="1">
    <location>
        <begin position="102"/>
        <end position="129"/>
    </location>
</feature>
<reference evidence="3 4" key="1">
    <citation type="submission" date="2019-05" db="EMBL/GenBank/DDBJ databases">
        <title>Draft genome sequence of Nonomuraea zeae DSM 100528.</title>
        <authorList>
            <person name="Saricaoglu S."/>
            <person name="Isik K."/>
        </authorList>
    </citation>
    <scope>NUCLEOTIDE SEQUENCE [LARGE SCALE GENOMIC DNA]</scope>
    <source>
        <strain evidence="3 4">DSM 100528</strain>
    </source>
</reference>
<dbReference type="AlphaFoldDB" id="A0A5S4H1V6"/>
<sequence>MMIRRLTSAVAAFVMASALGGCSGPAEGPSVKDPLLKDPAQWPLAKLAALTVRTGHRELPRQAERALAQIKVGSVDLTAWINSSGLCGLTGPGWSTYTDLTKSDGGDPTREDGFSGPEEPEVGSSSEGKVSLFCTPTRMLIRVEGETSKPSVSGHAVAQIFNGGLNAVVGTREAQRESLPGATVTPGR</sequence>
<proteinExistence type="predicted"/>
<evidence type="ECO:0000256" key="1">
    <source>
        <dbReference type="SAM" id="MobiDB-lite"/>
    </source>
</evidence>
<evidence type="ECO:0000313" key="3">
    <source>
        <dbReference type="EMBL" id="TMR39218.1"/>
    </source>
</evidence>
<organism evidence="3 4">
    <name type="scientific">Nonomuraea zeae</name>
    <dbReference type="NCBI Taxonomy" id="1642303"/>
    <lineage>
        <taxon>Bacteria</taxon>
        <taxon>Bacillati</taxon>
        <taxon>Actinomycetota</taxon>
        <taxon>Actinomycetes</taxon>
        <taxon>Streptosporangiales</taxon>
        <taxon>Streptosporangiaceae</taxon>
        <taxon>Nonomuraea</taxon>
    </lineage>
</organism>
<feature type="chain" id="PRO_5039278022" description="DUF3558 domain-containing protein" evidence="2">
    <location>
        <begin position="21"/>
        <end position="188"/>
    </location>
</feature>
<evidence type="ECO:0008006" key="5">
    <source>
        <dbReference type="Google" id="ProtNLM"/>
    </source>
</evidence>
<feature type="signal peptide" evidence="2">
    <location>
        <begin position="1"/>
        <end position="20"/>
    </location>
</feature>
<evidence type="ECO:0000313" key="4">
    <source>
        <dbReference type="Proteomes" id="UP000306628"/>
    </source>
</evidence>
<evidence type="ECO:0000256" key="2">
    <source>
        <dbReference type="SAM" id="SignalP"/>
    </source>
</evidence>
<protein>
    <recommendedName>
        <fullName evidence="5">DUF3558 domain-containing protein</fullName>
    </recommendedName>
</protein>
<name>A0A5S4H1V6_9ACTN</name>
<dbReference type="EMBL" id="VCKX01000004">
    <property type="protein sequence ID" value="TMR39218.1"/>
    <property type="molecule type" value="Genomic_DNA"/>
</dbReference>
<feature type="compositionally biased region" description="Basic and acidic residues" evidence="1">
    <location>
        <begin position="102"/>
        <end position="113"/>
    </location>
</feature>
<accession>A0A5S4H1V6</accession>
<keyword evidence="4" id="KW-1185">Reference proteome</keyword>
<dbReference type="PROSITE" id="PS51257">
    <property type="entry name" value="PROKAR_LIPOPROTEIN"/>
    <property type="match status" value="1"/>
</dbReference>
<comment type="caution">
    <text evidence="3">The sequence shown here is derived from an EMBL/GenBank/DDBJ whole genome shotgun (WGS) entry which is preliminary data.</text>
</comment>
<gene>
    <name evidence="3" type="ORF">ETD85_02290</name>
</gene>
<dbReference type="RefSeq" id="WP_138687892.1">
    <property type="nucleotide sequence ID" value="NZ_JBHSAZ010000114.1"/>
</dbReference>
<dbReference type="Proteomes" id="UP000306628">
    <property type="component" value="Unassembled WGS sequence"/>
</dbReference>